<dbReference type="EMBL" id="CP026520">
    <property type="protein sequence ID" value="QAV18790.1"/>
    <property type="molecule type" value="Genomic_DNA"/>
</dbReference>
<evidence type="ECO:0000313" key="1">
    <source>
        <dbReference type="EMBL" id="QAV18790.1"/>
    </source>
</evidence>
<protein>
    <submittedName>
        <fullName evidence="1">Uncharacterized protein</fullName>
    </submittedName>
</protein>
<gene>
    <name evidence="1" type="ORF">PC41400_14320</name>
</gene>
<reference evidence="1 2" key="1">
    <citation type="submission" date="2018-01" db="EMBL/GenBank/DDBJ databases">
        <title>The whole genome sequencing and assembly of Paenibacillus chitinolyticus KCCM 41400 strain.</title>
        <authorList>
            <person name="Kim J.-Y."/>
            <person name="Park M.-K."/>
            <person name="Lee Y.-J."/>
            <person name="Yi H."/>
            <person name="Bahn Y.-S."/>
            <person name="Kim J.F."/>
            <person name="Lee D.-W."/>
        </authorList>
    </citation>
    <scope>NUCLEOTIDE SEQUENCE [LARGE SCALE GENOMIC DNA]</scope>
    <source>
        <strain evidence="1 2">KCCM 41400</strain>
    </source>
</reference>
<sequence length="96" mass="10780">MVMVLFAFWMSRGKISFSKPEEVFDTKNSVVVEFLVSGKKDSGLFTSSTKDNSYEGAMVNSVQKNTLHNKMSRPTLLSFNNQALYENHIVAGIIKL</sequence>
<dbReference type="KEGG" id="pchi:PC41400_14320"/>
<accession>A0A410WWR9</accession>
<organism evidence="1 2">
    <name type="scientific">Paenibacillus chitinolyticus</name>
    <dbReference type="NCBI Taxonomy" id="79263"/>
    <lineage>
        <taxon>Bacteria</taxon>
        <taxon>Bacillati</taxon>
        <taxon>Bacillota</taxon>
        <taxon>Bacilli</taxon>
        <taxon>Bacillales</taxon>
        <taxon>Paenibacillaceae</taxon>
        <taxon>Paenibacillus</taxon>
    </lineage>
</organism>
<dbReference type="Proteomes" id="UP000288943">
    <property type="component" value="Chromosome"/>
</dbReference>
<proteinExistence type="predicted"/>
<dbReference type="AlphaFoldDB" id="A0A410WWR9"/>
<name>A0A410WWR9_9BACL</name>
<evidence type="ECO:0000313" key="2">
    <source>
        <dbReference type="Proteomes" id="UP000288943"/>
    </source>
</evidence>